<reference evidence="2 3" key="1">
    <citation type="submission" date="2020-08" db="EMBL/GenBank/DDBJ databases">
        <title>Sequencing the genomes of 1000 actinobacteria strains.</title>
        <authorList>
            <person name="Klenk H.-P."/>
        </authorList>
    </citation>
    <scope>NUCLEOTIDE SEQUENCE [LARGE SCALE GENOMIC DNA]</scope>
    <source>
        <strain evidence="2 3">DSM 45362</strain>
    </source>
</reference>
<sequence length="87" mass="9941">MLGHDEQRRLDEIELCIVSDDPRFARRMRRLAARGHQPSTGFWWWWLLAMGVAGGLSALFHTPVILLAAVVMSTGVVMARWLPSRLR</sequence>
<gene>
    <name evidence="2" type="ORF">F4553_001242</name>
</gene>
<dbReference type="RefSeq" id="WP_184833339.1">
    <property type="nucleotide sequence ID" value="NZ_JACHMN010000002.1"/>
</dbReference>
<dbReference type="Proteomes" id="UP000587527">
    <property type="component" value="Unassembled WGS sequence"/>
</dbReference>
<evidence type="ECO:0000313" key="3">
    <source>
        <dbReference type="Proteomes" id="UP000587527"/>
    </source>
</evidence>
<dbReference type="EMBL" id="JACHMN010000002">
    <property type="protein sequence ID" value="MBB5867863.1"/>
    <property type="molecule type" value="Genomic_DNA"/>
</dbReference>
<dbReference type="AlphaFoldDB" id="A0A841BLL1"/>
<proteinExistence type="predicted"/>
<evidence type="ECO:0000256" key="1">
    <source>
        <dbReference type="SAM" id="Phobius"/>
    </source>
</evidence>
<keyword evidence="1" id="KW-0812">Transmembrane</keyword>
<evidence type="ECO:0008006" key="4">
    <source>
        <dbReference type="Google" id="ProtNLM"/>
    </source>
</evidence>
<keyword evidence="1" id="KW-0472">Membrane</keyword>
<dbReference type="Pfam" id="PF11239">
    <property type="entry name" value="DUF3040"/>
    <property type="match status" value="1"/>
</dbReference>
<dbReference type="InterPro" id="IPR021401">
    <property type="entry name" value="DUF3040"/>
</dbReference>
<feature type="transmembrane region" description="Helical" evidence="1">
    <location>
        <begin position="65"/>
        <end position="82"/>
    </location>
</feature>
<keyword evidence="3" id="KW-1185">Reference proteome</keyword>
<organism evidence="2 3">
    <name type="scientific">Allocatelliglobosispora scoriae</name>
    <dbReference type="NCBI Taxonomy" id="643052"/>
    <lineage>
        <taxon>Bacteria</taxon>
        <taxon>Bacillati</taxon>
        <taxon>Actinomycetota</taxon>
        <taxon>Actinomycetes</taxon>
        <taxon>Micromonosporales</taxon>
        <taxon>Micromonosporaceae</taxon>
        <taxon>Allocatelliglobosispora</taxon>
    </lineage>
</organism>
<evidence type="ECO:0000313" key="2">
    <source>
        <dbReference type="EMBL" id="MBB5867863.1"/>
    </source>
</evidence>
<accession>A0A841BLL1</accession>
<name>A0A841BLL1_9ACTN</name>
<feature type="transmembrane region" description="Helical" evidence="1">
    <location>
        <begin position="42"/>
        <end position="59"/>
    </location>
</feature>
<keyword evidence="1" id="KW-1133">Transmembrane helix</keyword>
<protein>
    <recommendedName>
        <fullName evidence="4">DUF3040 domain-containing protein</fullName>
    </recommendedName>
</protein>
<comment type="caution">
    <text evidence="2">The sequence shown here is derived from an EMBL/GenBank/DDBJ whole genome shotgun (WGS) entry which is preliminary data.</text>
</comment>